<evidence type="ECO:0000313" key="1">
    <source>
        <dbReference type="EMBL" id="KAI5432241.1"/>
    </source>
</evidence>
<accession>A0A9D4Y8S6</accession>
<dbReference type="Proteomes" id="UP001058974">
    <property type="component" value="Chromosome 3"/>
</dbReference>
<evidence type="ECO:0000313" key="2">
    <source>
        <dbReference type="Proteomes" id="UP001058974"/>
    </source>
</evidence>
<comment type="caution">
    <text evidence="1">The sequence shown here is derived from an EMBL/GenBank/DDBJ whole genome shotgun (WGS) entry which is preliminary data.</text>
</comment>
<sequence>MSDSEAKSYHSEDLAFEEQALELTKMMKGCFNCQNPSHFIVDYLELQKDKAKKGSFQKNNFRNKFKKSIMETWDKLDNEEEADNNEE</sequence>
<dbReference type="Gramene" id="Psat03G0611200-T1">
    <property type="protein sequence ID" value="KAI5432241.1"/>
    <property type="gene ID" value="KIW84_036112"/>
</dbReference>
<gene>
    <name evidence="1" type="ORF">KIW84_036112</name>
</gene>
<reference evidence="1 2" key="1">
    <citation type="journal article" date="2022" name="Nat. Genet.">
        <title>Improved pea reference genome and pan-genome highlight genomic features and evolutionary characteristics.</title>
        <authorList>
            <person name="Yang T."/>
            <person name="Liu R."/>
            <person name="Luo Y."/>
            <person name="Hu S."/>
            <person name="Wang D."/>
            <person name="Wang C."/>
            <person name="Pandey M.K."/>
            <person name="Ge S."/>
            <person name="Xu Q."/>
            <person name="Li N."/>
            <person name="Li G."/>
            <person name="Huang Y."/>
            <person name="Saxena R.K."/>
            <person name="Ji Y."/>
            <person name="Li M."/>
            <person name="Yan X."/>
            <person name="He Y."/>
            <person name="Liu Y."/>
            <person name="Wang X."/>
            <person name="Xiang C."/>
            <person name="Varshney R.K."/>
            <person name="Ding H."/>
            <person name="Gao S."/>
            <person name="Zong X."/>
        </authorList>
    </citation>
    <scope>NUCLEOTIDE SEQUENCE [LARGE SCALE GENOMIC DNA]</scope>
    <source>
        <strain evidence="1 2">cv. Zhongwan 6</strain>
    </source>
</reference>
<dbReference type="AlphaFoldDB" id="A0A9D4Y8S6"/>
<protein>
    <submittedName>
        <fullName evidence="1">Uncharacterized protein</fullName>
    </submittedName>
</protein>
<organism evidence="1 2">
    <name type="scientific">Pisum sativum</name>
    <name type="common">Garden pea</name>
    <name type="synonym">Lathyrus oleraceus</name>
    <dbReference type="NCBI Taxonomy" id="3888"/>
    <lineage>
        <taxon>Eukaryota</taxon>
        <taxon>Viridiplantae</taxon>
        <taxon>Streptophyta</taxon>
        <taxon>Embryophyta</taxon>
        <taxon>Tracheophyta</taxon>
        <taxon>Spermatophyta</taxon>
        <taxon>Magnoliopsida</taxon>
        <taxon>eudicotyledons</taxon>
        <taxon>Gunneridae</taxon>
        <taxon>Pentapetalae</taxon>
        <taxon>rosids</taxon>
        <taxon>fabids</taxon>
        <taxon>Fabales</taxon>
        <taxon>Fabaceae</taxon>
        <taxon>Papilionoideae</taxon>
        <taxon>50 kb inversion clade</taxon>
        <taxon>NPAAA clade</taxon>
        <taxon>Hologalegina</taxon>
        <taxon>IRL clade</taxon>
        <taxon>Fabeae</taxon>
        <taxon>Lathyrus</taxon>
    </lineage>
</organism>
<name>A0A9D4Y8S6_PEA</name>
<keyword evidence="2" id="KW-1185">Reference proteome</keyword>
<dbReference type="EMBL" id="JAMSHJ010000003">
    <property type="protein sequence ID" value="KAI5432241.1"/>
    <property type="molecule type" value="Genomic_DNA"/>
</dbReference>
<proteinExistence type="predicted"/>